<dbReference type="AlphaFoldDB" id="A0A831RV85"/>
<dbReference type="PANTHER" id="PTHR43681">
    <property type="entry name" value="TRANSMEMBRANE GTPASE FZO"/>
    <property type="match status" value="1"/>
</dbReference>
<name>A0A831RV85_9GAMM</name>
<dbReference type="SUPFAM" id="SSF52540">
    <property type="entry name" value="P-loop containing nucleoside triphosphate hydrolases"/>
    <property type="match status" value="1"/>
</dbReference>
<accession>A0A831RV85</accession>
<dbReference type="Pfam" id="PF00350">
    <property type="entry name" value="Dynamin_N"/>
    <property type="match status" value="1"/>
</dbReference>
<dbReference type="Gene3D" id="3.40.50.300">
    <property type="entry name" value="P-loop containing nucleotide triphosphate hydrolases"/>
    <property type="match status" value="1"/>
</dbReference>
<protein>
    <recommendedName>
        <fullName evidence="1">Dynamin N-terminal domain-containing protein</fullName>
    </recommendedName>
</protein>
<organism evidence="2">
    <name type="scientific">Thiolapillus brandeum</name>
    <dbReference type="NCBI Taxonomy" id="1076588"/>
    <lineage>
        <taxon>Bacteria</taxon>
        <taxon>Pseudomonadati</taxon>
        <taxon>Pseudomonadota</taxon>
        <taxon>Gammaproteobacteria</taxon>
        <taxon>Chromatiales</taxon>
        <taxon>Sedimenticolaceae</taxon>
        <taxon>Thiolapillus</taxon>
    </lineage>
</organism>
<dbReference type="InterPro" id="IPR045063">
    <property type="entry name" value="Dynamin_N"/>
</dbReference>
<dbReference type="EMBL" id="DRLF01000126">
    <property type="protein sequence ID" value="HEC05862.1"/>
    <property type="molecule type" value="Genomic_DNA"/>
</dbReference>
<evidence type="ECO:0000313" key="2">
    <source>
        <dbReference type="EMBL" id="HEC05862.1"/>
    </source>
</evidence>
<sequence>MGTGKLQGQLQGFSRWKMRQLHTMEQLEAWLKQQGLFTSQAQKALQHAGITLRQNHVTVAVVGEFSRGKTELINSLFFGDHNFRLLPTDAGRTTMCPTEIFQDDLEEPYLRLLPIETRLDDISLTDLQTQPERWEHIPLNVEDGEDLFSKLGKIKENKMVSRDAAEQMGLIDVSQTVDDLERLVSVPAWRLAHLNYRHPLLAQGLRILDTPGLNAISSEPELTYEILPNAQARLFVLGADTGVTQSDLDMWQQVVQQPGAHQKLGVIVVLNKTDTLWDELRTEEEVRNSIQRQCMEVSQILEVKHKQVFAVSAQKGLLSRVKHDRELEKKSGIPQLEKHLADTLIHNRQALIVEQSTELVCSSLDNIKALVSSRLKRMEKQSTELKDLSTKSETAIDTLLKQAQTDKARYQASINAYKQSRADFTAHGKILLDALSPSVLEHIITRAKKRMSGSWTTIGLKESMKELFDDINQQMEIAGNQSQEMRRLIRTIYRRFQSRHNMRLGDPKMLSLISHQVELNLIYQEAEIYRKSPRTALTEKHFAIKRYFHTVVRRVEQTFRNAHNDSKDWLETALDPLTEQVHEHRSVLSQQLSDLKLAGRSRTTVRQRLATLKKDTAQQQMQLNTLQKVIATLRNSVPSHTAEDETAEVEAIKKTA</sequence>
<dbReference type="PANTHER" id="PTHR43681:SF1">
    <property type="entry name" value="SARCALUMENIN"/>
    <property type="match status" value="1"/>
</dbReference>
<gene>
    <name evidence="2" type="ORF">ENJ12_03370</name>
</gene>
<proteinExistence type="predicted"/>
<dbReference type="InterPro" id="IPR051943">
    <property type="entry name" value="TRAFAC_Dynamin-like_GTPase"/>
</dbReference>
<dbReference type="InterPro" id="IPR027417">
    <property type="entry name" value="P-loop_NTPase"/>
</dbReference>
<dbReference type="Proteomes" id="UP000886339">
    <property type="component" value="Unassembled WGS sequence"/>
</dbReference>
<comment type="caution">
    <text evidence="2">The sequence shown here is derived from an EMBL/GenBank/DDBJ whole genome shotgun (WGS) entry which is preliminary data.</text>
</comment>
<feature type="domain" description="Dynamin N-terminal" evidence="1">
    <location>
        <begin position="59"/>
        <end position="272"/>
    </location>
</feature>
<reference evidence="2" key="1">
    <citation type="journal article" date="2020" name="mSystems">
        <title>Genome- and Community-Level Interaction Insights into Carbon Utilization and Element Cycling Functions of Hydrothermarchaeota in Hydrothermal Sediment.</title>
        <authorList>
            <person name="Zhou Z."/>
            <person name="Liu Y."/>
            <person name="Xu W."/>
            <person name="Pan J."/>
            <person name="Luo Z.H."/>
            <person name="Li M."/>
        </authorList>
    </citation>
    <scope>NUCLEOTIDE SEQUENCE [LARGE SCALE GENOMIC DNA]</scope>
    <source>
        <strain evidence="2">HyVt-458</strain>
    </source>
</reference>
<evidence type="ECO:0000259" key="1">
    <source>
        <dbReference type="Pfam" id="PF00350"/>
    </source>
</evidence>